<gene>
    <name evidence="1" type="ORF">CEXT_654761</name>
</gene>
<sequence length="87" mass="10394">MVKEPINPGDFWRVNNWRCYSALFIREKLDETIPDNEETEDCEEIPLSLAFTGKPIRMGALFLCRVDSGCFLIRRSFITRVWRHWQE</sequence>
<keyword evidence="2" id="KW-1185">Reference proteome</keyword>
<name>A0AAV4V9R9_CAEEX</name>
<protein>
    <submittedName>
        <fullName evidence="1">Uncharacterized protein</fullName>
    </submittedName>
</protein>
<comment type="caution">
    <text evidence="1">The sequence shown here is derived from an EMBL/GenBank/DDBJ whole genome shotgun (WGS) entry which is preliminary data.</text>
</comment>
<organism evidence="1 2">
    <name type="scientific">Caerostris extrusa</name>
    <name type="common">Bark spider</name>
    <name type="synonym">Caerostris bankana</name>
    <dbReference type="NCBI Taxonomy" id="172846"/>
    <lineage>
        <taxon>Eukaryota</taxon>
        <taxon>Metazoa</taxon>
        <taxon>Ecdysozoa</taxon>
        <taxon>Arthropoda</taxon>
        <taxon>Chelicerata</taxon>
        <taxon>Arachnida</taxon>
        <taxon>Araneae</taxon>
        <taxon>Araneomorphae</taxon>
        <taxon>Entelegynae</taxon>
        <taxon>Araneoidea</taxon>
        <taxon>Araneidae</taxon>
        <taxon>Caerostris</taxon>
    </lineage>
</organism>
<evidence type="ECO:0000313" key="1">
    <source>
        <dbReference type="EMBL" id="GIY66691.1"/>
    </source>
</evidence>
<evidence type="ECO:0000313" key="2">
    <source>
        <dbReference type="Proteomes" id="UP001054945"/>
    </source>
</evidence>
<dbReference type="EMBL" id="BPLR01014143">
    <property type="protein sequence ID" value="GIY66691.1"/>
    <property type="molecule type" value="Genomic_DNA"/>
</dbReference>
<proteinExistence type="predicted"/>
<dbReference type="Proteomes" id="UP001054945">
    <property type="component" value="Unassembled WGS sequence"/>
</dbReference>
<accession>A0AAV4V9R9</accession>
<dbReference type="AlphaFoldDB" id="A0AAV4V9R9"/>
<reference evidence="1 2" key="1">
    <citation type="submission" date="2021-06" db="EMBL/GenBank/DDBJ databases">
        <title>Caerostris extrusa draft genome.</title>
        <authorList>
            <person name="Kono N."/>
            <person name="Arakawa K."/>
        </authorList>
    </citation>
    <scope>NUCLEOTIDE SEQUENCE [LARGE SCALE GENOMIC DNA]</scope>
</reference>